<name>A0A0M9VVC2_ESCWE</name>
<dbReference type="Proteomes" id="UP000053831">
    <property type="component" value="Unassembled WGS sequence"/>
</dbReference>
<evidence type="ECO:0000313" key="2">
    <source>
        <dbReference type="EMBL" id="KOS20813.1"/>
    </source>
</evidence>
<organism evidence="2 3">
    <name type="scientific">Escovopsis weberi</name>
    <dbReference type="NCBI Taxonomy" id="150374"/>
    <lineage>
        <taxon>Eukaryota</taxon>
        <taxon>Fungi</taxon>
        <taxon>Dikarya</taxon>
        <taxon>Ascomycota</taxon>
        <taxon>Pezizomycotina</taxon>
        <taxon>Sordariomycetes</taxon>
        <taxon>Hypocreomycetidae</taxon>
        <taxon>Hypocreales</taxon>
        <taxon>Hypocreaceae</taxon>
        <taxon>Escovopsis</taxon>
    </lineage>
</organism>
<dbReference type="EMBL" id="LGSR01000013">
    <property type="protein sequence ID" value="KOS20813.1"/>
    <property type="molecule type" value="Genomic_DNA"/>
</dbReference>
<protein>
    <submittedName>
        <fullName evidence="2">Uncharacterized protein</fullName>
    </submittedName>
</protein>
<gene>
    <name evidence="2" type="ORF">ESCO_004441</name>
</gene>
<dbReference type="AlphaFoldDB" id="A0A0M9VVC2"/>
<sequence length="166" mass="17830">MDTATERSYDDIQDSVDTGISALESAFKEAQAQHQKDMASANAKLDQVMAIFLEYVKHSKGALADLEASLASIRADVRNAQASMANVQASVANAQASMTNIQAGVASVQVNMAQVAQRIERLEGATHRIEDDIRDTRQSTPSVCSNTADVRALMMLRALPLRAPAP</sequence>
<accession>A0A0M9VVC2</accession>
<evidence type="ECO:0000256" key="1">
    <source>
        <dbReference type="SAM" id="Coils"/>
    </source>
</evidence>
<keyword evidence="3" id="KW-1185">Reference proteome</keyword>
<keyword evidence="1" id="KW-0175">Coiled coil</keyword>
<feature type="coiled-coil region" evidence="1">
    <location>
        <begin position="63"/>
        <end position="125"/>
    </location>
</feature>
<comment type="caution">
    <text evidence="2">The sequence shown here is derived from an EMBL/GenBank/DDBJ whole genome shotgun (WGS) entry which is preliminary data.</text>
</comment>
<dbReference type="Gene3D" id="1.10.287.2610">
    <property type="match status" value="1"/>
</dbReference>
<evidence type="ECO:0000313" key="3">
    <source>
        <dbReference type="Proteomes" id="UP000053831"/>
    </source>
</evidence>
<proteinExistence type="predicted"/>
<reference evidence="2 3" key="1">
    <citation type="submission" date="2015-07" db="EMBL/GenBank/DDBJ databases">
        <title>The genome of the fungus Escovopsis weberi, a specialized disease agent of ant agriculture.</title>
        <authorList>
            <person name="de Man T.J."/>
            <person name="Stajich J.E."/>
            <person name="Kubicek C.P."/>
            <person name="Chenthamara K."/>
            <person name="Atanasova L."/>
            <person name="Druzhinina I.S."/>
            <person name="Birnbaum S."/>
            <person name="Barribeau S.M."/>
            <person name="Teiling C."/>
            <person name="Suen G."/>
            <person name="Currie C."/>
            <person name="Gerardo N.M."/>
        </authorList>
    </citation>
    <scope>NUCLEOTIDE SEQUENCE [LARGE SCALE GENOMIC DNA]</scope>
</reference>